<keyword evidence="2" id="KW-1185">Reference proteome</keyword>
<organism evidence="1 2">
    <name type="scientific">Araneus ventricosus</name>
    <name type="common">Orbweaver spider</name>
    <name type="synonym">Epeira ventricosa</name>
    <dbReference type="NCBI Taxonomy" id="182803"/>
    <lineage>
        <taxon>Eukaryota</taxon>
        <taxon>Metazoa</taxon>
        <taxon>Ecdysozoa</taxon>
        <taxon>Arthropoda</taxon>
        <taxon>Chelicerata</taxon>
        <taxon>Arachnida</taxon>
        <taxon>Araneae</taxon>
        <taxon>Araneomorphae</taxon>
        <taxon>Entelegynae</taxon>
        <taxon>Araneoidea</taxon>
        <taxon>Araneidae</taxon>
        <taxon>Araneus</taxon>
    </lineage>
</organism>
<dbReference type="AlphaFoldDB" id="A0A4Y2D843"/>
<protein>
    <submittedName>
        <fullName evidence="1">Uncharacterized protein</fullName>
    </submittedName>
</protein>
<evidence type="ECO:0000313" key="1">
    <source>
        <dbReference type="EMBL" id="GBM12419.1"/>
    </source>
</evidence>
<name>A0A4Y2D843_ARAVE</name>
<gene>
    <name evidence="1" type="ORF">AVEN_55265_1</name>
</gene>
<accession>A0A4Y2D843</accession>
<sequence>MENGVLRHCDAFLGDGILGGARGANLSLLFWTCLCVFVALPPDPARVTGGVGFVTAGVKSPLDAFHAEARFRKHERSLLTSFWIERLWSYREKGHGKLEGE</sequence>
<proteinExistence type="predicted"/>
<comment type="caution">
    <text evidence="1">The sequence shown here is derived from an EMBL/GenBank/DDBJ whole genome shotgun (WGS) entry which is preliminary data.</text>
</comment>
<dbReference type="EMBL" id="BGPR01000314">
    <property type="protein sequence ID" value="GBM12419.1"/>
    <property type="molecule type" value="Genomic_DNA"/>
</dbReference>
<evidence type="ECO:0000313" key="2">
    <source>
        <dbReference type="Proteomes" id="UP000499080"/>
    </source>
</evidence>
<reference evidence="1 2" key="1">
    <citation type="journal article" date="2019" name="Sci. Rep.">
        <title>Orb-weaving spider Araneus ventricosus genome elucidates the spidroin gene catalogue.</title>
        <authorList>
            <person name="Kono N."/>
            <person name="Nakamura H."/>
            <person name="Ohtoshi R."/>
            <person name="Moran D.A.P."/>
            <person name="Shinohara A."/>
            <person name="Yoshida Y."/>
            <person name="Fujiwara M."/>
            <person name="Mori M."/>
            <person name="Tomita M."/>
            <person name="Arakawa K."/>
        </authorList>
    </citation>
    <scope>NUCLEOTIDE SEQUENCE [LARGE SCALE GENOMIC DNA]</scope>
</reference>
<dbReference type="Proteomes" id="UP000499080">
    <property type="component" value="Unassembled WGS sequence"/>
</dbReference>